<dbReference type="InterPro" id="IPR036890">
    <property type="entry name" value="HATPase_C_sf"/>
</dbReference>
<dbReference type="SMART" id="SM00387">
    <property type="entry name" value="HATPase_c"/>
    <property type="match status" value="1"/>
</dbReference>
<dbReference type="CDD" id="cd00075">
    <property type="entry name" value="HATPase"/>
    <property type="match status" value="1"/>
</dbReference>
<evidence type="ECO:0000256" key="7">
    <source>
        <dbReference type="ARBA" id="ARBA00022840"/>
    </source>
</evidence>
<accession>A0AA96J3M9</accession>
<dbReference type="GO" id="GO:0004673">
    <property type="term" value="F:protein histidine kinase activity"/>
    <property type="evidence" value="ECO:0007669"/>
    <property type="project" value="UniProtKB-EC"/>
</dbReference>
<evidence type="ECO:0000256" key="5">
    <source>
        <dbReference type="ARBA" id="ARBA00022741"/>
    </source>
</evidence>
<sequence>MDEKNIREELSNILVDDPTNYSRIMELSSKLASFDSDNVRFTVDASVIDRLGTELVARHETAVSELIKNSYDADAKSASINFVKVDRIGGTLVLDDDGNGMTRNELINGFMKISSTSKIHEPVSPNYKRKRAGKKGIGRFSTQRLGNKLTIITQTEESEFALRLHINWDNYKKDDDLIFITNKIEEIPKTKIKGTTLIIEQLREWWTDGMIKRVYRYAIDILQPFPLVEIKSDESNVTKDPGFQITCLKDNFPIANQESMFFKHAVAEIEGHVDENGNAYWDIKNSQIPNANTKNHQYFSKDDKIPNVKFEFLKDVKLKAYYYIFNSGLIPKQSESYIRSISEEYGGIRLYRNGFRVLPYGEPQNDWLGLDESVRKRKILAVHGNNNFFGFVEIGGQNQNFEELSSREGLFNNEAYEELITFAYKVIGAAVTRIASIRGIKVTTGQKNWDSKYSRNPKDTILNTADELDKIADELEAIDTDNSSEESSKNNDNNFNSGDENEKNGKNENEEPKSKERAEDFRKKAQQLRDAIESIDELNMIRVLAGLGLIIGEFTHEITNYLGAFDIDIKYILDNIDKSKEEYKRASRLKNTFDSFQVYTSYFDETISQNVNQELRPIEVRDVIKPFAKTISPDTERCNINLELDINGYELFTCKMHTSEWASILFNLYSNSKKAIKRANISNGKILIKAGKENDNIFVEFIDNGDGIPLENRDKIFNAFFTTSSPKGHKSSSTDDLTGTGLGLKIVKDIIESYNGEISLENAPDGFKTNFRIIIPIATKEEIEEYEI</sequence>
<dbReference type="EC" id="2.7.13.3" evidence="2"/>
<dbReference type="KEGG" id="fcj:RN605_09285"/>
<keyword evidence="7" id="KW-0067">ATP-binding</keyword>
<feature type="domain" description="Histidine kinase" evidence="10">
    <location>
        <begin position="553"/>
        <end position="779"/>
    </location>
</feature>
<dbReference type="Gene3D" id="3.30.565.10">
    <property type="entry name" value="Histidine kinase-like ATPase, C-terminal domain"/>
    <property type="match status" value="2"/>
</dbReference>
<dbReference type="PANTHER" id="PTHR43065:SF10">
    <property type="entry name" value="PEROXIDE STRESS-ACTIVATED HISTIDINE KINASE MAK3"/>
    <property type="match status" value="1"/>
</dbReference>
<evidence type="ECO:0000256" key="8">
    <source>
        <dbReference type="ARBA" id="ARBA00023012"/>
    </source>
</evidence>
<dbReference type="Proteomes" id="UP001304515">
    <property type="component" value="Chromosome"/>
</dbReference>
<evidence type="ECO:0000256" key="3">
    <source>
        <dbReference type="ARBA" id="ARBA00022553"/>
    </source>
</evidence>
<dbReference type="PRINTS" id="PR00344">
    <property type="entry name" value="BCTRLSENSOR"/>
</dbReference>
<comment type="catalytic activity">
    <reaction evidence="1">
        <text>ATP + protein L-histidine = ADP + protein N-phospho-L-histidine.</text>
        <dbReference type="EC" id="2.7.13.3"/>
    </reaction>
</comment>
<dbReference type="InterPro" id="IPR005467">
    <property type="entry name" value="His_kinase_dom"/>
</dbReference>
<reference evidence="12 13" key="1">
    <citation type="submission" date="2023-09" db="EMBL/GenBank/DDBJ databases">
        <title>Flavobacterium sp. a novel bacteria isolate from Pepper rhizosphere.</title>
        <authorList>
            <person name="Peng Y."/>
            <person name="Lee J."/>
        </authorList>
    </citation>
    <scope>NUCLEOTIDE SEQUENCE [LARGE SCALE GENOMIC DNA]</scope>
    <source>
        <strain evidence="11">PMR2A8</strain>
        <strain evidence="12 13">PMTSA4</strain>
    </source>
</reference>
<organism evidence="12 13">
    <name type="scientific">Flavobacterium capsici</name>
    <dbReference type="NCBI Taxonomy" id="3075618"/>
    <lineage>
        <taxon>Bacteria</taxon>
        <taxon>Pseudomonadati</taxon>
        <taxon>Bacteroidota</taxon>
        <taxon>Flavobacteriia</taxon>
        <taxon>Flavobacteriales</taxon>
        <taxon>Flavobacteriaceae</taxon>
        <taxon>Flavobacterium</taxon>
    </lineage>
</organism>
<evidence type="ECO:0000259" key="10">
    <source>
        <dbReference type="PROSITE" id="PS50109"/>
    </source>
</evidence>
<evidence type="ECO:0000256" key="4">
    <source>
        <dbReference type="ARBA" id="ARBA00022679"/>
    </source>
</evidence>
<protein>
    <recommendedName>
        <fullName evidence="2">histidine kinase</fullName>
        <ecNumber evidence="2">2.7.13.3</ecNumber>
    </recommendedName>
</protein>
<evidence type="ECO:0000313" key="12">
    <source>
        <dbReference type="EMBL" id="WNM20877.1"/>
    </source>
</evidence>
<dbReference type="GO" id="GO:0000160">
    <property type="term" value="P:phosphorelay signal transduction system"/>
    <property type="evidence" value="ECO:0007669"/>
    <property type="project" value="UniProtKB-KW"/>
</dbReference>
<dbReference type="EMBL" id="CP134878">
    <property type="protein sequence ID" value="WNM19488.1"/>
    <property type="molecule type" value="Genomic_DNA"/>
</dbReference>
<keyword evidence="8" id="KW-0902">Two-component regulatory system</keyword>
<evidence type="ECO:0000313" key="13">
    <source>
        <dbReference type="Proteomes" id="UP001304515"/>
    </source>
</evidence>
<dbReference type="GO" id="GO:0005524">
    <property type="term" value="F:ATP binding"/>
    <property type="evidence" value="ECO:0007669"/>
    <property type="project" value="UniProtKB-KW"/>
</dbReference>
<dbReference type="Pfam" id="PF13589">
    <property type="entry name" value="HATPase_c_3"/>
    <property type="match status" value="1"/>
</dbReference>
<dbReference type="RefSeq" id="WP_313324380.1">
    <property type="nucleotide sequence ID" value="NZ_CP134878.1"/>
</dbReference>
<keyword evidence="3" id="KW-0597">Phosphoprotein</keyword>
<dbReference type="PANTHER" id="PTHR43065">
    <property type="entry name" value="SENSOR HISTIDINE KINASE"/>
    <property type="match status" value="1"/>
</dbReference>
<dbReference type="SUPFAM" id="SSF55874">
    <property type="entry name" value="ATPase domain of HSP90 chaperone/DNA topoisomerase II/histidine kinase"/>
    <property type="match status" value="2"/>
</dbReference>
<feature type="compositionally biased region" description="Basic and acidic residues" evidence="9">
    <location>
        <begin position="500"/>
        <end position="522"/>
    </location>
</feature>
<dbReference type="InterPro" id="IPR003594">
    <property type="entry name" value="HATPase_dom"/>
</dbReference>
<accession>A0AA96EVR9</accession>
<evidence type="ECO:0000256" key="9">
    <source>
        <dbReference type="SAM" id="MobiDB-lite"/>
    </source>
</evidence>
<keyword evidence="13" id="KW-1185">Reference proteome</keyword>
<dbReference type="InterPro" id="IPR004358">
    <property type="entry name" value="Sig_transdc_His_kin-like_C"/>
</dbReference>
<evidence type="ECO:0000256" key="1">
    <source>
        <dbReference type="ARBA" id="ARBA00000085"/>
    </source>
</evidence>
<keyword evidence="4" id="KW-0808">Transferase</keyword>
<evidence type="ECO:0000256" key="6">
    <source>
        <dbReference type="ARBA" id="ARBA00022777"/>
    </source>
</evidence>
<dbReference type="AlphaFoldDB" id="A0AA96J3M9"/>
<dbReference type="EMBL" id="CP134890">
    <property type="protein sequence ID" value="WNM20877.1"/>
    <property type="molecule type" value="Genomic_DNA"/>
</dbReference>
<dbReference type="Pfam" id="PF02518">
    <property type="entry name" value="HATPase_c"/>
    <property type="match status" value="1"/>
</dbReference>
<keyword evidence="6 12" id="KW-0418">Kinase</keyword>
<dbReference type="PROSITE" id="PS50109">
    <property type="entry name" value="HIS_KIN"/>
    <property type="match status" value="1"/>
</dbReference>
<keyword evidence="5" id="KW-0547">Nucleotide-binding</keyword>
<name>A0AA96J3M9_9FLAO</name>
<feature type="region of interest" description="Disordered" evidence="9">
    <location>
        <begin position="479"/>
        <end position="522"/>
    </location>
</feature>
<proteinExistence type="predicted"/>
<evidence type="ECO:0000313" key="11">
    <source>
        <dbReference type="EMBL" id="WNM19488.1"/>
    </source>
</evidence>
<gene>
    <name evidence="12" type="ORF">RN605_09285</name>
    <name evidence="11" type="ORF">RN608_02115</name>
</gene>
<evidence type="ECO:0000256" key="2">
    <source>
        <dbReference type="ARBA" id="ARBA00012438"/>
    </source>
</evidence>